<dbReference type="InterPro" id="IPR003135">
    <property type="entry name" value="ATP-grasp_carboxylate-amine"/>
</dbReference>
<dbReference type="Gene3D" id="3.40.50.20">
    <property type="match status" value="1"/>
</dbReference>
<dbReference type="NCBIfam" id="NF004676">
    <property type="entry name" value="PRK06019.1-2"/>
    <property type="match status" value="1"/>
</dbReference>
<sequence length="367" mass="39456">MKIGVIGGGQLGRMLALAGTPLGQQFAFLDPAPDACAQALGEHIRADYSDRDHLRQLADEVDVVTFEFESVPADTVAFLSQYVPVYPNAESLRIARDRWFEKSLFRELDIPTPAFADIQSQADLDAAVASIGLPAVMKTRTLGYDGKGQKVLRTAADVGGAFAELGNVPCILEGFVPFSGEVSLIAVRARDGETRFYPLVHNTHEDGILRLSVASSAHPLQALAEEYVGRVLNKLDYVGVLAFEFFEIDGGLKANEIAPRVHNSGHWTIEGAECSQFENHLRAIAGLPLGSTTKVGESAMLNCIGSVPPVEQLTAIPYCHLHHYGKAFKVGRKVGHATVRCSDQASLKATIATVDTLLAKQGDPAAH</sequence>
<protein>
    <recommendedName>
        <fullName evidence="5 6">N5-carboxyaminoimidazole ribonucleotide synthase</fullName>
        <shortName evidence="5 6">N5-CAIR synthase</shortName>
        <ecNumber evidence="5 6">6.3.4.18</ecNumber>
    </recommendedName>
    <alternativeName>
        <fullName evidence="5 6">5-(carboxyamino)imidazole ribonucleotide synthetase</fullName>
    </alternativeName>
</protein>
<feature type="domain" description="ATP-grasp" evidence="7">
    <location>
        <begin position="102"/>
        <end position="285"/>
    </location>
</feature>
<keyword evidence="1 5" id="KW-0436">Ligase</keyword>
<feature type="binding site" evidence="5">
    <location>
        <position position="204"/>
    </location>
    <ligand>
        <name>ATP</name>
        <dbReference type="ChEBI" id="CHEBI:30616"/>
    </ligand>
</feature>
<dbReference type="GO" id="GO:0046872">
    <property type="term" value="F:metal ion binding"/>
    <property type="evidence" value="ECO:0007669"/>
    <property type="project" value="InterPro"/>
</dbReference>
<evidence type="ECO:0000256" key="5">
    <source>
        <dbReference type="HAMAP-Rule" id="MF_01928"/>
    </source>
</evidence>
<dbReference type="InterPro" id="IPR011054">
    <property type="entry name" value="Rudment_hybrid_motif"/>
</dbReference>
<dbReference type="GO" id="GO:0005829">
    <property type="term" value="C:cytosol"/>
    <property type="evidence" value="ECO:0007669"/>
    <property type="project" value="TreeGrafter"/>
</dbReference>
<feature type="binding site" evidence="5">
    <location>
        <begin position="255"/>
        <end position="256"/>
    </location>
    <ligand>
        <name>ATP</name>
        <dbReference type="ChEBI" id="CHEBI:30616"/>
    </ligand>
</feature>
<comment type="function">
    <text evidence="5">Catalyzes the ATP-dependent conversion of 5-aminoimidazole ribonucleotide (AIR) and HCO(3)(-) to N5-carboxyaminoimidazole ribonucleotide (N5-CAIR).</text>
</comment>
<dbReference type="OrthoDB" id="9804625at2"/>
<dbReference type="GO" id="GO:0004638">
    <property type="term" value="F:phosphoribosylaminoimidazole carboxylase activity"/>
    <property type="evidence" value="ECO:0007669"/>
    <property type="project" value="InterPro"/>
</dbReference>
<evidence type="ECO:0000256" key="1">
    <source>
        <dbReference type="ARBA" id="ARBA00022598"/>
    </source>
</evidence>
<comment type="function">
    <text evidence="6">Catalyzes the ATP-dependent conversion of 5-aminoimidazole ribonucleotide (AIR) and HCO(3)- to N5-carboxyaminoimidazole ribonucleotide (N5-CAIR).</text>
</comment>
<dbReference type="AlphaFoldDB" id="A0A1H2HPR3"/>
<dbReference type="InterPro" id="IPR016185">
    <property type="entry name" value="PreATP-grasp_dom_sf"/>
</dbReference>
<dbReference type="NCBIfam" id="TIGR01161">
    <property type="entry name" value="purK"/>
    <property type="match status" value="1"/>
</dbReference>
<dbReference type="UniPathway" id="UPA00074">
    <property type="reaction ID" value="UER00942"/>
</dbReference>
<dbReference type="STRING" id="1434072.SAMN05216210_3216"/>
<dbReference type="Gene3D" id="3.30.470.20">
    <property type="entry name" value="ATP-grasp fold, B domain"/>
    <property type="match status" value="1"/>
</dbReference>
<accession>A0A1H2HPR3</accession>
<dbReference type="PANTHER" id="PTHR11609:SF5">
    <property type="entry name" value="PHOSPHORIBOSYLAMINOIMIDAZOLE CARBOXYLASE"/>
    <property type="match status" value="1"/>
</dbReference>
<evidence type="ECO:0000256" key="4">
    <source>
        <dbReference type="ARBA" id="ARBA00022840"/>
    </source>
</evidence>
<dbReference type="RefSeq" id="WP_092388900.1">
    <property type="nucleotide sequence ID" value="NZ_LT629787.1"/>
</dbReference>
<reference evidence="9" key="1">
    <citation type="submission" date="2016-10" db="EMBL/GenBank/DDBJ databases">
        <authorList>
            <person name="Varghese N."/>
            <person name="Submissions S."/>
        </authorList>
    </citation>
    <scope>NUCLEOTIDE SEQUENCE [LARGE SCALE GENOMIC DNA]</scope>
    <source>
        <strain evidence="9">CECT 8338</strain>
    </source>
</reference>
<feature type="binding site" evidence="5">
    <location>
        <begin position="173"/>
        <end position="176"/>
    </location>
    <ligand>
        <name>ATP</name>
        <dbReference type="ChEBI" id="CHEBI:30616"/>
    </ligand>
</feature>
<gene>
    <name evidence="5 6" type="primary">purK</name>
    <name evidence="8" type="ORF">SAMN05216210_3216</name>
</gene>
<proteinExistence type="inferred from homology"/>
<evidence type="ECO:0000256" key="2">
    <source>
        <dbReference type="ARBA" id="ARBA00022741"/>
    </source>
</evidence>
<feature type="binding site" evidence="5">
    <location>
        <position position="98"/>
    </location>
    <ligand>
        <name>ATP</name>
        <dbReference type="ChEBI" id="CHEBI:30616"/>
    </ligand>
</feature>
<dbReference type="FunFam" id="3.30.470.20:FF:000029">
    <property type="entry name" value="N5-carboxyaminoimidazole ribonucleotide synthase"/>
    <property type="match status" value="1"/>
</dbReference>
<dbReference type="SUPFAM" id="SSF51246">
    <property type="entry name" value="Rudiment single hybrid motif"/>
    <property type="match status" value="1"/>
</dbReference>
<dbReference type="PANTHER" id="PTHR11609">
    <property type="entry name" value="PURINE BIOSYNTHESIS PROTEIN 6/7, PUR6/7"/>
    <property type="match status" value="1"/>
</dbReference>
<dbReference type="GO" id="GO:0034028">
    <property type="term" value="F:5-(carboxyamino)imidazole ribonucleotide synthase activity"/>
    <property type="evidence" value="ECO:0007669"/>
    <property type="project" value="UniProtKB-UniRule"/>
</dbReference>
<comment type="similarity">
    <text evidence="5 6">Belongs to the PurK/PurT family.</text>
</comment>
<feature type="binding site" evidence="5">
    <location>
        <begin position="143"/>
        <end position="149"/>
    </location>
    <ligand>
        <name>ATP</name>
        <dbReference type="ChEBI" id="CHEBI:30616"/>
    </ligand>
</feature>
<evidence type="ECO:0000256" key="3">
    <source>
        <dbReference type="ARBA" id="ARBA00022755"/>
    </source>
</evidence>
<dbReference type="FunFam" id="3.30.1490.20:FF:000015">
    <property type="entry name" value="N5-carboxyaminoimidazole ribonucleotide synthase"/>
    <property type="match status" value="1"/>
</dbReference>
<dbReference type="Pfam" id="PF22660">
    <property type="entry name" value="RS_preATP-grasp-like"/>
    <property type="match status" value="1"/>
</dbReference>
<dbReference type="Gene3D" id="3.30.1490.20">
    <property type="entry name" value="ATP-grasp fold, A domain"/>
    <property type="match status" value="1"/>
</dbReference>
<evidence type="ECO:0000256" key="6">
    <source>
        <dbReference type="RuleBase" id="RU361200"/>
    </source>
</evidence>
<keyword evidence="2 5" id="KW-0547">Nucleotide-binding</keyword>
<feature type="binding site" evidence="5">
    <location>
        <position position="138"/>
    </location>
    <ligand>
        <name>ATP</name>
        <dbReference type="ChEBI" id="CHEBI:30616"/>
    </ligand>
</feature>
<dbReference type="HAMAP" id="MF_01928">
    <property type="entry name" value="PurK"/>
    <property type="match status" value="1"/>
</dbReference>
<dbReference type="GO" id="GO:0006189">
    <property type="term" value="P:'de novo' IMP biosynthetic process"/>
    <property type="evidence" value="ECO:0007669"/>
    <property type="project" value="UniProtKB-UniRule"/>
</dbReference>
<dbReference type="InterPro" id="IPR040686">
    <property type="entry name" value="PurK_C"/>
</dbReference>
<dbReference type="EC" id="6.3.4.18" evidence="5 6"/>
<evidence type="ECO:0000313" key="9">
    <source>
        <dbReference type="Proteomes" id="UP000243924"/>
    </source>
</evidence>
<dbReference type="SUPFAM" id="SSF52440">
    <property type="entry name" value="PreATP-grasp domain"/>
    <property type="match status" value="1"/>
</dbReference>
<feature type="binding site" evidence="5">
    <location>
        <position position="181"/>
    </location>
    <ligand>
        <name>ATP</name>
        <dbReference type="ChEBI" id="CHEBI:30616"/>
    </ligand>
</feature>
<keyword evidence="4 5" id="KW-0067">ATP-binding</keyword>
<dbReference type="InterPro" id="IPR011761">
    <property type="entry name" value="ATP-grasp"/>
</dbReference>
<comment type="subunit">
    <text evidence="5 6">Homodimer.</text>
</comment>
<dbReference type="InterPro" id="IPR054350">
    <property type="entry name" value="PurT/PurK_preATP-grasp"/>
</dbReference>
<dbReference type="InterPro" id="IPR005875">
    <property type="entry name" value="PurK"/>
</dbReference>
<organism evidence="8 9">
    <name type="scientific">Halopseudomonas salegens</name>
    <dbReference type="NCBI Taxonomy" id="1434072"/>
    <lineage>
        <taxon>Bacteria</taxon>
        <taxon>Pseudomonadati</taxon>
        <taxon>Pseudomonadota</taxon>
        <taxon>Gammaproteobacteria</taxon>
        <taxon>Pseudomonadales</taxon>
        <taxon>Pseudomonadaceae</taxon>
        <taxon>Halopseudomonas</taxon>
    </lineage>
</organism>
<dbReference type="GO" id="GO:0005524">
    <property type="term" value="F:ATP binding"/>
    <property type="evidence" value="ECO:0007669"/>
    <property type="project" value="UniProtKB-UniRule"/>
</dbReference>
<keyword evidence="9" id="KW-1185">Reference proteome</keyword>
<dbReference type="PROSITE" id="PS50975">
    <property type="entry name" value="ATP_GRASP"/>
    <property type="match status" value="1"/>
</dbReference>
<evidence type="ECO:0000259" key="7">
    <source>
        <dbReference type="PROSITE" id="PS50975"/>
    </source>
</evidence>
<dbReference type="EMBL" id="LT629787">
    <property type="protein sequence ID" value="SDU33891.1"/>
    <property type="molecule type" value="Genomic_DNA"/>
</dbReference>
<name>A0A1H2HPR3_9GAMM</name>
<dbReference type="Pfam" id="PF17769">
    <property type="entry name" value="PurK_C"/>
    <property type="match status" value="1"/>
</dbReference>
<evidence type="ECO:0000313" key="8">
    <source>
        <dbReference type="EMBL" id="SDU33891.1"/>
    </source>
</evidence>
<dbReference type="SUPFAM" id="SSF56059">
    <property type="entry name" value="Glutathione synthetase ATP-binding domain-like"/>
    <property type="match status" value="1"/>
</dbReference>
<dbReference type="Pfam" id="PF02222">
    <property type="entry name" value="ATP-grasp"/>
    <property type="match status" value="1"/>
</dbReference>
<keyword evidence="3 5" id="KW-0658">Purine biosynthesis</keyword>
<dbReference type="FunFam" id="3.40.50.20:FF:000016">
    <property type="entry name" value="N5-carboxyaminoimidazole ribonucleotide synthase"/>
    <property type="match status" value="1"/>
</dbReference>
<dbReference type="InterPro" id="IPR013815">
    <property type="entry name" value="ATP_grasp_subdomain_1"/>
</dbReference>
<dbReference type="Proteomes" id="UP000243924">
    <property type="component" value="Chromosome I"/>
</dbReference>
<dbReference type="NCBIfam" id="NF004679">
    <property type="entry name" value="PRK06019.1-5"/>
    <property type="match status" value="1"/>
</dbReference>
<comment type="catalytic activity">
    <reaction evidence="5 6">
        <text>5-amino-1-(5-phospho-beta-D-ribosyl)imidazole + hydrogencarbonate + ATP = 5-carboxyamino-1-(5-phospho-D-ribosyl)imidazole + ADP + phosphate + 2 H(+)</text>
        <dbReference type="Rhea" id="RHEA:19317"/>
        <dbReference type="ChEBI" id="CHEBI:15378"/>
        <dbReference type="ChEBI" id="CHEBI:17544"/>
        <dbReference type="ChEBI" id="CHEBI:30616"/>
        <dbReference type="ChEBI" id="CHEBI:43474"/>
        <dbReference type="ChEBI" id="CHEBI:58730"/>
        <dbReference type="ChEBI" id="CHEBI:137981"/>
        <dbReference type="ChEBI" id="CHEBI:456216"/>
        <dbReference type="EC" id="6.3.4.18"/>
    </reaction>
</comment>
<comment type="pathway">
    <text evidence="5 6">Purine metabolism; IMP biosynthesis via de novo pathway; 5-amino-1-(5-phospho-D-ribosyl)imidazole-4-carboxylate from 5-amino-1-(5-phospho-D-ribosyl)imidazole (N5-CAIR route): step 1/2.</text>
</comment>